<accession>A0ABV8CJW6</accession>
<protein>
    <submittedName>
        <fullName evidence="2">DnaT-like ssDNA-binding domain-containing protein</fullName>
    </submittedName>
</protein>
<evidence type="ECO:0000313" key="3">
    <source>
        <dbReference type="Proteomes" id="UP001595692"/>
    </source>
</evidence>
<dbReference type="EMBL" id="JBHSAF010000001">
    <property type="protein sequence ID" value="MFC3912309.1"/>
    <property type="molecule type" value="Genomic_DNA"/>
</dbReference>
<reference evidence="3" key="1">
    <citation type="journal article" date="2019" name="Int. J. Syst. Evol. Microbiol.">
        <title>The Global Catalogue of Microorganisms (GCM) 10K type strain sequencing project: providing services to taxonomists for standard genome sequencing and annotation.</title>
        <authorList>
            <consortium name="The Broad Institute Genomics Platform"/>
            <consortium name="The Broad Institute Genome Sequencing Center for Infectious Disease"/>
            <person name="Wu L."/>
            <person name="Ma J."/>
        </authorList>
    </citation>
    <scope>NUCLEOTIDE SEQUENCE [LARGE SCALE GENOMIC DNA]</scope>
    <source>
        <strain evidence="3">CCUG 54939</strain>
    </source>
</reference>
<keyword evidence="3" id="KW-1185">Reference proteome</keyword>
<proteinExistence type="predicted"/>
<name>A0ABV8CJW6_9GAMM</name>
<evidence type="ECO:0000313" key="2">
    <source>
        <dbReference type="EMBL" id="MFC3912309.1"/>
    </source>
</evidence>
<dbReference type="RefSeq" id="WP_377150414.1">
    <property type="nucleotide sequence ID" value="NZ_JBHSAF010000001.1"/>
</dbReference>
<dbReference type="Pfam" id="PF17948">
    <property type="entry name" value="DnaT"/>
    <property type="match status" value="1"/>
</dbReference>
<evidence type="ECO:0000259" key="1">
    <source>
        <dbReference type="Pfam" id="PF17948"/>
    </source>
</evidence>
<comment type="caution">
    <text evidence="2">The sequence shown here is derived from an EMBL/GenBank/DDBJ whole genome shotgun (WGS) entry which is preliminary data.</text>
</comment>
<organism evidence="2 3">
    <name type="scientific">Pseudaeromonas sharmana</name>
    <dbReference type="NCBI Taxonomy" id="328412"/>
    <lineage>
        <taxon>Bacteria</taxon>
        <taxon>Pseudomonadati</taxon>
        <taxon>Pseudomonadota</taxon>
        <taxon>Gammaproteobacteria</taxon>
        <taxon>Aeromonadales</taxon>
        <taxon>Aeromonadaceae</taxon>
        <taxon>Pseudaeromonas</taxon>
    </lineage>
</organism>
<gene>
    <name evidence="2" type="ORF">ACFOSS_02370</name>
</gene>
<feature type="domain" description="DnaT DNA-binding" evidence="1">
    <location>
        <begin position="116"/>
        <end position="182"/>
    </location>
</feature>
<dbReference type="Proteomes" id="UP001595692">
    <property type="component" value="Unassembled WGS sequence"/>
</dbReference>
<dbReference type="Gene3D" id="1.10.8.1180">
    <property type="match status" value="1"/>
</dbReference>
<dbReference type="InterPro" id="IPR040480">
    <property type="entry name" value="DnaT_DNA_bind"/>
</dbReference>
<sequence>MTPAEYSQLNLPTLSHPARSLYYLHLRRQADAQGYVVINYPVLGRALAVEDPRQIGGFSYQVNASQLTALLQELLHAGLLRDPLAAAPVNYHGCQLLLPLLPQVSAALPVAASAVPMQADWRPGSQFGDLAKLCGLADSQYAEDELGEFIAYWLGRPEVYATDHQWMLKFIKKLKVRRYLRHDPEQTARVGFQSVTLAASPEQAGQPSERALQMIDEARRLNALSQSGIPDHEE</sequence>